<dbReference type="PROSITE" id="PS50113">
    <property type="entry name" value="PAC"/>
    <property type="match status" value="1"/>
</dbReference>
<dbReference type="Pfam" id="PF02518">
    <property type="entry name" value="HATPase_c"/>
    <property type="match status" value="1"/>
</dbReference>
<keyword evidence="8" id="KW-0902">Two-component regulatory system</keyword>
<evidence type="ECO:0000256" key="3">
    <source>
        <dbReference type="ARBA" id="ARBA00022553"/>
    </source>
</evidence>
<evidence type="ECO:0000313" key="16">
    <source>
        <dbReference type="Proteomes" id="UP000092498"/>
    </source>
</evidence>
<dbReference type="InterPro" id="IPR005467">
    <property type="entry name" value="His_kinase_dom"/>
</dbReference>
<dbReference type="InterPro" id="IPR000014">
    <property type="entry name" value="PAS"/>
</dbReference>
<dbReference type="AlphaFoldDB" id="A0A1B1ANH3"/>
<dbReference type="SUPFAM" id="SSF55785">
    <property type="entry name" value="PYP-like sensor domain (PAS domain)"/>
    <property type="match status" value="1"/>
</dbReference>
<keyword evidence="5" id="KW-0547">Nucleotide-binding</keyword>
<dbReference type="GO" id="GO:0006355">
    <property type="term" value="P:regulation of DNA-templated transcription"/>
    <property type="evidence" value="ECO:0007669"/>
    <property type="project" value="InterPro"/>
</dbReference>
<dbReference type="Gene3D" id="1.10.287.130">
    <property type="match status" value="1"/>
</dbReference>
<dbReference type="PROSITE" id="PS50109">
    <property type="entry name" value="HIS_KIN"/>
    <property type="match status" value="1"/>
</dbReference>
<dbReference type="FunFam" id="1.10.287.130:FF:000055">
    <property type="entry name" value="Two-component sensor histidine kinase"/>
    <property type="match status" value="1"/>
</dbReference>
<evidence type="ECO:0000256" key="7">
    <source>
        <dbReference type="ARBA" id="ARBA00022840"/>
    </source>
</evidence>
<dbReference type="InterPro" id="IPR003661">
    <property type="entry name" value="HisK_dim/P_dom"/>
</dbReference>
<dbReference type="SMART" id="SM00387">
    <property type="entry name" value="HATPase_c"/>
    <property type="match status" value="1"/>
</dbReference>
<dbReference type="GO" id="GO:0005524">
    <property type="term" value="F:ATP binding"/>
    <property type="evidence" value="ECO:0007669"/>
    <property type="project" value="UniProtKB-KW"/>
</dbReference>
<evidence type="ECO:0000256" key="9">
    <source>
        <dbReference type="ARBA" id="ARBA00059827"/>
    </source>
</evidence>
<evidence type="ECO:0000256" key="4">
    <source>
        <dbReference type="ARBA" id="ARBA00022679"/>
    </source>
</evidence>
<keyword evidence="7" id="KW-0067">ATP-binding</keyword>
<evidence type="ECO:0000256" key="2">
    <source>
        <dbReference type="ARBA" id="ARBA00012438"/>
    </source>
</evidence>
<dbReference type="Gene3D" id="6.10.250.2580">
    <property type="match status" value="1"/>
</dbReference>
<evidence type="ECO:0000259" key="14">
    <source>
        <dbReference type="PROSITE" id="PS50113"/>
    </source>
</evidence>
<dbReference type="STRING" id="1759059.ATE48_13070"/>
<gene>
    <name evidence="15" type="ORF">ATE48_13070</name>
</gene>
<feature type="domain" description="PAC" evidence="14">
    <location>
        <begin position="193"/>
        <end position="252"/>
    </location>
</feature>
<dbReference type="PANTHER" id="PTHR43065">
    <property type="entry name" value="SENSOR HISTIDINE KINASE"/>
    <property type="match status" value="1"/>
</dbReference>
<dbReference type="FunFam" id="3.30.450.20:FF:000060">
    <property type="entry name" value="Sensor protein FixL"/>
    <property type="match status" value="1"/>
</dbReference>
<proteinExistence type="predicted"/>
<dbReference type="SMART" id="SM00388">
    <property type="entry name" value="HisKA"/>
    <property type="match status" value="1"/>
</dbReference>
<evidence type="ECO:0000256" key="10">
    <source>
        <dbReference type="ARBA" id="ARBA00070616"/>
    </source>
</evidence>
<feature type="transmembrane region" description="Helical" evidence="11">
    <location>
        <begin position="21"/>
        <end position="43"/>
    </location>
</feature>
<evidence type="ECO:0000256" key="6">
    <source>
        <dbReference type="ARBA" id="ARBA00022777"/>
    </source>
</evidence>
<dbReference type="NCBIfam" id="TIGR00229">
    <property type="entry name" value="sensory_box"/>
    <property type="match status" value="1"/>
</dbReference>
<dbReference type="InterPro" id="IPR000700">
    <property type="entry name" value="PAS-assoc_C"/>
</dbReference>
<keyword evidence="11" id="KW-0472">Membrane</keyword>
<dbReference type="Gene3D" id="3.30.450.20">
    <property type="entry name" value="PAS domain"/>
    <property type="match status" value="1"/>
</dbReference>
<keyword evidence="4" id="KW-0808">Transferase</keyword>
<comment type="function">
    <text evidence="9">Putative oxygen sensor; modulates the activity of FixJ, a transcriptional activator of nitrogen fixation fixK gene. FixL probably acts as a kinase that phosphorylates FixJ.</text>
</comment>
<dbReference type="InterPro" id="IPR013767">
    <property type="entry name" value="PAS_fold"/>
</dbReference>
<dbReference type="PROSITE" id="PS50112">
    <property type="entry name" value="PAS"/>
    <property type="match status" value="1"/>
</dbReference>
<dbReference type="EMBL" id="CP013244">
    <property type="protein sequence ID" value="ANP48075.1"/>
    <property type="molecule type" value="Genomic_DNA"/>
</dbReference>
<dbReference type="EC" id="2.7.13.3" evidence="2"/>
<keyword evidence="11" id="KW-1133">Transmembrane helix</keyword>
<evidence type="ECO:0000256" key="11">
    <source>
        <dbReference type="SAM" id="Phobius"/>
    </source>
</evidence>
<evidence type="ECO:0000259" key="13">
    <source>
        <dbReference type="PROSITE" id="PS50112"/>
    </source>
</evidence>
<feature type="transmembrane region" description="Helical" evidence="11">
    <location>
        <begin position="49"/>
        <end position="82"/>
    </location>
</feature>
<dbReference type="InterPro" id="IPR036097">
    <property type="entry name" value="HisK_dim/P_sf"/>
</dbReference>
<dbReference type="CDD" id="cd00082">
    <property type="entry name" value="HisKA"/>
    <property type="match status" value="1"/>
</dbReference>
<comment type="catalytic activity">
    <reaction evidence="1">
        <text>ATP + protein L-histidine = ADP + protein N-phospho-L-histidine.</text>
        <dbReference type="EC" id="2.7.13.3"/>
    </reaction>
</comment>
<protein>
    <recommendedName>
        <fullName evidence="10">Sensor protein FixL</fullName>
        <ecNumber evidence="2">2.7.13.3</ecNumber>
    </recommendedName>
</protein>
<evidence type="ECO:0000256" key="1">
    <source>
        <dbReference type="ARBA" id="ARBA00000085"/>
    </source>
</evidence>
<keyword evidence="3" id="KW-0597">Phosphoprotein</keyword>
<dbReference type="Pfam" id="PF00512">
    <property type="entry name" value="HisKA"/>
    <property type="match status" value="1"/>
</dbReference>
<dbReference type="Gene3D" id="3.30.565.10">
    <property type="entry name" value="Histidine kinase-like ATPase, C-terminal domain"/>
    <property type="match status" value="1"/>
</dbReference>
<dbReference type="SMART" id="SM00091">
    <property type="entry name" value="PAS"/>
    <property type="match status" value="1"/>
</dbReference>
<dbReference type="KEGG" id="cbot:ATE48_13070"/>
<evidence type="ECO:0000256" key="5">
    <source>
        <dbReference type="ARBA" id="ARBA00022741"/>
    </source>
</evidence>
<dbReference type="FunCoup" id="A0A1B1ANH3">
    <property type="interactions" value="278"/>
</dbReference>
<dbReference type="CDD" id="cd00130">
    <property type="entry name" value="PAS"/>
    <property type="match status" value="1"/>
</dbReference>
<dbReference type="Pfam" id="PF00989">
    <property type="entry name" value="PAS"/>
    <property type="match status" value="1"/>
</dbReference>
<dbReference type="InterPro" id="IPR036890">
    <property type="entry name" value="HATPase_C_sf"/>
</dbReference>
<name>A0A1B1ANH3_9PROT</name>
<evidence type="ECO:0000313" key="15">
    <source>
        <dbReference type="EMBL" id="ANP48075.1"/>
    </source>
</evidence>
<dbReference type="SUPFAM" id="SSF55874">
    <property type="entry name" value="ATPase domain of HSP90 chaperone/DNA topoisomerase II/histidine kinase"/>
    <property type="match status" value="1"/>
</dbReference>
<organism evidence="15 16">
    <name type="scientific">Candidatus Viadribacter manganicus</name>
    <dbReference type="NCBI Taxonomy" id="1759059"/>
    <lineage>
        <taxon>Bacteria</taxon>
        <taxon>Pseudomonadati</taxon>
        <taxon>Pseudomonadota</taxon>
        <taxon>Alphaproteobacteria</taxon>
        <taxon>Hyphomonadales</taxon>
        <taxon>Hyphomonadaceae</taxon>
        <taxon>Candidatus Viadribacter</taxon>
    </lineage>
</organism>
<keyword evidence="11" id="KW-0812">Transmembrane</keyword>
<keyword evidence="16" id="KW-1185">Reference proteome</keyword>
<feature type="transmembrane region" description="Helical" evidence="11">
    <location>
        <begin position="89"/>
        <end position="109"/>
    </location>
</feature>
<evidence type="ECO:0000259" key="12">
    <source>
        <dbReference type="PROSITE" id="PS50109"/>
    </source>
</evidence>
<dbReference type="Proteomes" id="UP000092498">
    <property type="component" value="Chromosome"/>
</dbReference>
<feature type="domain" description="Histidine kinase" evidence="12">
    <location>
        <begin position="272"/>
        <end position="486"/>
    </location>
</feature>
<dbReference type="RefSeq" id="WP_066775074.1">
    <property type="nucleotide sequence ID" value="NZ_CP013244.1"/>
</dbReference>
<dbReference type="SUPFAM" id="SSF47384">
    <property type="entry name" value="Homodimeric domain of signal transducing histidine kinase"/>
    <property type="match status" value="1"/>
</dbReference>
<keyword evidence="6 15" id="KW-0418">Kinase</keyword>
<dbReference type="InterPro" id="IPR035965">
    <property type="entry name" value="PAS-like_dom_sf"/>
</dbReference>
<dbReference type="PRINTS" id="PR00344">
    <property type="entry name" value="BCTRLSENSOR"/>
</dbReference>
<dbReference type="InterPro" id="IPR004358">
    <property type="entry name" value="Sig_transdc_His_kin-like_C"/>
</dbReference>
<dbReference type="GO" id="GO:0000155">
    <property type="term" value="F:phosphorelay sensor kinase activity"/>
    <property type="evidence" value="ECO:0007669"/>
    <property type="project" value="InterPro"/>
</dbReference>
<accession>A0A1B1ANH3</accession>
<dbReference type="InterPro" id="IPR003594">
    <property type="entry name" value="HATPase_dom"/>
</dbReference>
<reference evidence="15 16" key="1">
    <citation type="submission" date="2015-11" db="EMBL/GenBank/DDBJ databases">
        <title>Whole-Genome Sequence of Candidatus Oderbacter manganicum from the National Park Lower Oder Valley, Germany.</title>
        <authorList>
            <person name="Braun B."/>
            <person name="Liere K."/>
            <person name="Szewzyk U."/>
        </authorList>
    </citation>
    <scope>NUCLEOTIDE SEQUENCE [LARGE SCALE GENOMIC DNA]</scope>
    <source>
        <strain evidence="15 16">OTSz_A_272</strain>
    </source>
</reference>
<evidence type="ECO:0000256" key="8">
    <source>
        <dbReference type="ARBA" id="ARBA00023012"/>
    </source>
</evidence>
<dbReference type="InParanoid" id="A0A1B1ANH3"/>
<dbReference type="PANTHER" id="PTHR43065:SF10">
    <property type="entry name" value="PEROXIDE STRESS-ACTIVATED HISTIDINE KINASE MAK3"/>
    <property type="match status" value="1"/>
</dbReference>
<sequence>MRFSHLSGRLAAELRARPQASTYALVAAVCAVTAIVAVLLAWATPSVPVLILFAPVVCAVALIGGLGPGLAATVLSIVAAFYAQPGQGASLWVFAIIGVIVAIGGDWLFRNRRIEANASRALAEREAHLLSIYDTAPDALIVIDAHGVMQSYSAAAERMFGWSASEVLGRNVKMLMPQPFRVQHDDYLNRYLDTGERRIIGIGRIVVGERKDGSTFPMELAVGEVRSERGRVFTGFVRDLTERQATETRLQELQSELVHMSRLSAMGEMASALAHELNQPLSALANYLSGARRLLERAGVNEPRAGDALEKAADQALRAGEIIRRLRDFLSRGETERRVEDLPKLVQEACALALVGAKEHGVRVSYNFALDADLVLVDRVQIQQVILNLVRNAIDAMAEHPRRELKIATALEDDDMAVVSVIDTGPGVDEAAAAKLFQPFVTTKMSGMGVGLSISRTIVEAHGGRIWTEPNPGGGAIFRFTLRLARQAPVESMA</sequence>
<dbReference type="OrthoDB" id="9789238at2"/>
<feature type="domain" description="PAS" evidence="13">
    <location>
        <begin position="125"/>
        <end position="195"/>
    </location>
</feature>